<proteinExistence type="predicted"/>
<name>A0A072NT20_SCHAZ</name>
<evidence type="ECO:0000313" key="3">
    <source>
        <dbReference type="Proteomes" id="UP000027936"/>
    </source>
</evidence>
<reference evidence="2 3" key="1">
    <citation type="submission" date="2014-04" db="EMBL/GenBank/DDBJ databases">
        <title>Draft genome sequence of Bacillus azotoformans MEV2011, a (co-) denitrifying strain unable to grow in the presence of oxygen.</title>
        <authorList>
            <person name="Nielsen M."/>
            <person name="Schreiber L."/>
            <person name="Finster K."/>
            <person name="Schramm A."/>
        </authorList>
    </citation>
    <scope>NUCLEOTIDE SEQUENCE [LARGE SCALE GENOMIC DNA]</scope>
    <source>
        <strain evidence="2 3">MEV2011</strain>
    </source>
</reference>
<gene>
    <name evidence="2" type="ORF">M670_04452</name>
</gene>
<keyword evidence="1" id="KW-0812">Transmembrane</keyword>
<protein>
    <submittedName>
        <fullName evidence="2">Uncharacterized protein</fullName>
    </submittedName>
</protein>
<dbReference type="EMBL" id="JJRY01000028">
    <property type="protein sequence ID" value="KEF36380.1"/>
    <property type="molecule type" value="Genomic_DNA"/>
</dbReference>
<accession>A0A072NT20</accession>
<evidence type="ECO:0000313" key="2">
    <source>
        <dbReference type="EMBL" id="KEF36380.1"/>
    </source>
</evidence>
<dbReference type="AlphaFoldDB" id="A0A072NT20"/>
<comment type="caution">
    <text evidence="2">The sequence shown here is derived from an EMBL/GenBank/DDBJ whole genome shotgun (WGS) entry which is preliminary data.</text>
</comment>
<keyword evidence="1" id="KW-1133">Transmembrane helix</keyword>
<organism evidence="2 3">
    <name type="scientific">Schinkia azotoformans MEV2011</name>
    <dbReference type="NCBI Taxonomy" id="1348973"/>
    <lineage>
        <taxon>Bacteria</taxon>
        <taxon>Bacillati</taxon>
        <taxon>Bacillota</taxon>
        <taxon>Bacilli</taxon>
        <taxon>Bacillales</taxon>
        <taxon>Bacillaceae</taxon>
        <taxon>Calidifontibacillus/Schinkia group</taxon>
        <taxon>Schinkia</taxon>
    </lineage>
</organism>
<keyword evidence="1" id="KW-0472">Membrane</keyword>
<dbReference type="Proteomes" id="UP000027936">
    <property type="component" value="Unassembled WGS sequence"/>
</dbReference>
<evidence type="ECO:0000256" key="1">
    <source>
        <dbReference type="SAM" id="Phobius"/>
    </source>
</evidence>
<feature type="transmembrane region" description="Helical" evidence="1">
    <location>
        <begin position="6"/>
        <end position="24"/>
    </location>
</feature>
<sequence>MKKFIVLMHLISGTFAASFVLYFVRKNSSEHRRIMTTIIGTQLLSWLIRFITSMIEKAKS</sequence>